<accession>A0A0D3L2A5</accession>
<protein>
    <submittedName>
        <fullName evidence="2">Uncharacterized protein</fullName>
    </submittedName>
</protein>
<feature type="compositionally biased region" description="Low complexity" evidence="1">
    <location>
        <begin position="176"/>
        <end position="188"/>
    </location>
</feature>
<sequence length="312" mass="32738">MSLSRRSLSRRARRSTRTEATRTTTPSPLLAATAPSRHDSRRAGWWARRPPLARAQVSRCTLFEYQTFSASSGSPRTTSCSAAASSAGWTITISRRTSTLSPTSGAADRRPTRTGTTCARCRAPFAWRATASTTSSSAPPRQLRPDKLAFFKGYSKNNARFLRDLSSSRSSRRSTPRSTPCSTPSATPDLRRRPVGPREGVPLLAAAAAKAASGRCGLGERFSSGEHSSADVADRSSSSRGGGAVGGARTSLSSLKSIESGGEEASQPPSPSGLLDSGPSSGPSGGVRRRSLPRSTLKSTPRCVSPAISPAD</sequence>
<feature type="region of interest" description="Disordered" evidence="1">
    <location>
        <begin position="162"/>
        <end position="197"/>
    </location>
</feature>
<keyword evidence="3" id="KW-1185">Reference proteome</keyword>
<reference evidence="3" key="1">
    <citation type="journal article" date="2013" name="Nature">
        <title>Pan genome of the phytoplankton Emiliania underpins its global distribution.</title>
        <authorList>
            <person name="Read B.A."/>
            <person name="Kegel J."/>
            <person name="Klute M.J."/>
            <person name="Kuo A."/>
            <person name="Lefebvre S.C."/>
            <person name="Maumus F."/>
            <person name="Mayer C."/>
            <person name="Miller J."/>
            <person name="Monier A."/>
            <person name="Salamov A."/>
            <person name="Young J."/>
            <person name="Aguilar M."/>
            <person name="Claverie J.M."/>
            <person name="Frickenhaus S."/>
            <person name="Gonzalez K."/>
            <person name="Herman E.K."/>
            <person name="Lin Y.C."/>
            <person name="Napier J."/>
            <person name="Ogata H."/>
            <person name="Sarno A.F."/>
            <person name="Shmutz J."/>
            <person name="Schroeder D."/>
            <person name="de Vargas C."/>
            <person name="Verret F."/>
            <person name="von Dassow P."/>
            <person name="Valentin K."/>
            <person name="Van de Peer Y."/>
            <person name="Wheeler G."/>
            <person name="Dacks J.B."/>
            <person name="Delwiche C.F."/>
            <person name="Dyhrman S.T."/>
            <person name="Glockner G."/>
            <person name="John U."/>
            <person name="Richards T."/>
            <person name="Worden A.Z."/>
            <person name="Zhang X."/>
            <person name="Grigoriev I.V."/>
            <person name="Allen A.E."/>
            <person name="Bidle K."/>
            <person name="Borodovsky M."/>
            <person name="Bowler C."/>
            <person name="Brownlee C."/>
            <person name="Cock J.M."/>
            <person name="Elias M."/>
            <person name="Gladyshev V.N."/>
            <person name="Groth M."/>
            <person name="Guda C."/>
            <person name="Hadaegh A."/>
            <person name="Iglesias-Rodriguez M.D."/>
            <person name="Jenkins J."/>
            <person name="Jones B.M."/>
            <person name="Lawson T."/>
            <person name="Leese F."/>
            <person name="Lindquist E."/>
            <person name="Lobanov A."/>
            <person name="Lomsadze A."/>
            <person name="Malik S.B."/>
            <person name="Marsh M.E."/>
            <person name="Mackinder L."/>
            <person name="Mock T."/>
            <person name="Mueller-Roeber B."/>
            <person name="Pagarete A."/>
            <person name="Parker M."/>
            <person name="Probert I."/>
            <person name="Quesneville H."/>
            <person name="Raines C."/>
            <person name="Rensing S.A."/>
            <person name="Riano-Pachon D.M."/>
            <person name="Richier S."/>
            <person name="Rokitta S."/>
            <person name="Shiraiwa Y."/>
            <person name="Soanes D.M."/>
            <person name="van der Giezen M."/>
            <person name="Wahlund T.M."/>
            <person name="Williams B."/>
            <person name="Wilson W."/>
            <person name="Wolfe G."/>
            <person name="Wurch L.L."/>
        </authorList>
    </citation>
    <scope>NUCLEOTIDE SEQUENCE</scope>
</reference>
<dbReference type="HOGENOM" id="CLU_893106_0_0_1"/>
<feature type="compositionally biased region" description="Low complexity" evidence="1">
    <location>
        <begin position="21"/>
        <end position="35"/>
    </location>
</feature>
<feature type="region of interest" description="Disordered" evidence="1">
    <location>
        <begin position="96"/>
        <end position="116"/>
    </location>
</feature>
<evidence type="ECO:0000256" key="1">
    <source>
        <dbReference type="SAM" id="MobiDB-lite"/>
    </source>
</evidence>
<evidence type="ECO:0000313" key="3">
    <source>
        <dbReference type="Proteomes" id="UP000013827"/>
    </source>
</evidence>
<dbReference type="PaxDb" id="2903-EOD42140"/>
<evidence type="ECO:0000313" key="2">
    <source>
        <dbReference type="EnsemblProtists" id="EOD42140"/>
    </source>
</evidence>
<feature type="compositionally biased region" description="Low complexity" evidence="1">
    <location>
        <begin position="272"/>
        <end position="282"/>
    </location>
</feature>
<organism evidence="2 3">
    <name type="scientific">Emiliania huxleyi (strain CCMP1516)</name>
    <dbReference type="NCBI Taxonomy" id="280463"/>
    <lineage>
        <taxon>Eukaryota</taxon>
        <taxon>Haptista</taxon>
        <taxon>Haptophyta</taxon>
        <taxon>Prymnesiophyceae</taxon>
        <taxon>Isochrysidales</taxon>
        <taxon>Noelaerhabdaceae</taxon>
        <taxon>Emiliania</taxon>
    </lineage>
</organism>
<name>A0A0D3L2A5_EMIH1</name>
<dbReference type="AlphaFoldDB" id="A0A0D3L2A5"/>
<dbReference type="EnsemblProtists" id="EOD42140">
    <property type="protein sequence ID" value="EOD42140"/>
    <property type="gene ID" value="EMIHUDRAFT_431958"/>
</dbReference>
<dbReference type="KEGG" id="ehx:EMIHUDRAFT_431958"/>
<reference evidence="2" key="2">
    <citation type="submission" date="2024-10" db="UniProtKB">
        <authorList>
            <consortium name="EnsemblProtists"/>
        </authorList>
    </citation>
    <scope>IDENTIFICATION</scope>
</reference>
<dbReference type="Proteomes" id="UP000013827">
    <property type="component" value="Unassembled WGS sequence"/>
</dbReference>
<proteinExistence type="predicted"/>
<feature type="region of interest" description="Disordered" evidence="1">
    <location>
        <begin position="1"/>
        <end position="43"/>
    </location>
</feature>
<feature type="region of interest" description="Disordered" evidence="1">
    <location>
        <begin position="220"/>
        <end position="312"/>
    </location>
</feature>